<dbReference type="AlphaFoldDB" id="A0AAW1VA82"/>
<evidence type="ECO:0000313" key="1">
    <source>
        <dbReference type="EMBL" id="KAK9889141.1"/>
    </source>
</evidence>
<evidence type="ECO:0000313" key="2">
    <source>
        <dbReference type="Proteomes" id="UP001431783"/>
    </source>
</evidence>
<sequence length="90" mass="9499">MEAGIETTVATGDADVTIVSCGLDKAANTSKCDNSWGGCGLDSCPDWIGTTVAWQFPITHPMGVGQGIRWAKGIKQRLPALNTTSMKMKV</sequence>
<dbReference type="EMBL" id="JARQZJ010000122">
    <property type="protein sequence ID" value="KAK9889141.1"/>
    <property type="molecule type" value="Genomic_DNA"/>
</dbReference>
<keyword evidence="2" id="KW-1185">Reference proteome</keyword>
<name>A0AAW1VA82_9CUCU</name>
<protein>
    <submittedName>
        <fullName evidence="1">Uncharacterized protein</fullName>
    </submittedName>
</protein>
<comment type="caution">
    <text evidence="1">The sequence shown here is derived from an EMBL/GenBank/DDBJ whole genome shotgun (WGS) entry which is preliminary data.</text>
</comment>
<reference evidence="1 2" key="1">
    <citation type="submission" date="2023-03" db="EMBL/GenBank/DDBJ databases">
        <title>Genome insight into feeding habits of ladybird beetles.</title>
        <authorList>
            <person name="Li H.-S."/>
            <person name="Huang Y.-H."/>
            <person name="Pang H."/>
        </authorList>
    </citation>
    <scope>NUCLEOTIDE SEQUENCE [LARGE SCALE GENOMIC DNA]</scope>
    <source>
        <strain evidence="1">SYSU_2023b</strain>
        <tissue evidence="1">Whole body</tissue>
    </source>
</reference>
<accession>A0AAW1VA82</accession>
<dbReference type="Proteomes" id="UP001431783">
    <property type="component" value="Unassembled WGS sequence"/>
</dbReference>
<proteinExistence type="predicted"/>
<gene>
    <name evidence="1" type="ORF">WA026_004411</name>
</gene>
<organism evidence="1 2">
    <name type="scientific">Henosepilachna vigintioctopunctata</name>
    <dbReference type="NCBI Taxonomy" id="420089"/>
    <lineage>
        <taxon>Eukaryota</taxon>
        <taxon>Metazoa</taxon>
        <taxon>Ecdysozoa</taxon>
        <taxon>Arthropoda</taxon>
        <taxon>Hexapoda</taxon>
        <taxon>Insecta</taxon>
        <taxon>Pterygota</taxon>
        <taxon>Neoptera</taxon>
        <taxon>Endopterygota</taxon>
        <taxon>Coleoptera</taxon>
        <taxon>Polyphaga</taxon>
        <taxon>Cucujiformia</taxon>
        <taxon>Coccinelloidea</taxon>
        <taxon>Coccinellidae</taxon>
        <taxon>Epilachninae</taxon>
        <taxon>Epilachnini</taxon>
        <taxon>Henosepilachna</taxon>
    </lineage>
</organism>